<dbReference type="Proteomes" id="UP000326532">
    <property type="component" value="Unassembled WGS sequence"/>
</dbReference>
<dbReference type="EMBL" id="ML734961">
    <property type="protein sequence ID" value="KAB8206803.1"/>
    <property type="molecule type" value="Genomic_DNA"/>
</dbReference>
<evidence type="ECO:0000313" key="1">
    <source>
        <dbReference type="EMBL" id="KAB8206803.1"/>
    </source>
</evidence>
<dbReference type="AlphaFoldDB" id="A0A5N6DQJ3"/>
<reference evidence="1 2" key="1">
    <citation type="submission" date="2019-04" db="EMBL/GenBank/DDBJ databases">
        <title>Fungal friends and foes A comparative genomics study of 23 Aspergillus species from section Flavi.</title>
        <authorList>
            <consortium name="DOE Joint Genome Institute"/>
            <person name="Kjaerbolling I."/>
            <person name="Vesth T.C."/>
            <person name="Frisvad J.C."/>
            <person name="Nybo J.L."/>
            <person name="Theobald S."/>
            <person name="Kildgaard S."/>
            <person name="Petersen T.I."/>
            <person name="Kuo A."/>
            <person name="Sato A."/>
            <person name="Lyhne E.K."/>
            <person name="Kogle M.E."/>
            <person name="Wiebenga A."/>
            <person name="Kun R.S."/>
            <person name="Lubbers R.J."/>
            <person name="Makela M.R."/>
            <person name="Barry K."/>
            <person name="Chovatia M."/>
            <person name="Clum A."/>
            <person name="Daum C."/>
            <person name="Haridas S."/>
            <person name="He G."/>
            <person name="LaButti K."/>
            <person name="Lipzen A."/>
            <person name="Mondo S."/>
            <person name="Pangilinan J."/>
            <person name="Riley R."/>
            <person name="Salamov A."/>
            <person name="Simmons B.A."/>
            <person name="Magnuson J.K."/>
            <person name="Henrissat B."/>
            <person name="Mortensen U.H."/>
            <person name="Larsen T.O."/>
            <person name="De vries R.P."/>
            <person name="Grigoriev I.V."/>
            <person name="Machida M."/>
            <person name="Baker S.E."/>
            <person name="Andersen M.R."/>
        </authorList>
    </citation>
    <scope>NUCLEOTIDE SEQUENCE [LARGE SCALE GENOMIC DNA]</scope>
    <source>
        <strain evidence="1 2">CBS 117618</strain>
    </source>
</reference>
<accession>A0A5N6DQJ3</accession>
<organism evidence="1 2">
    <name type="scientific">Aspergillus parasiticus</name>
    <dbReference type="NCBI Taxonomy" id="5067"/>
    <lineage>
        <taxon>Eukaryota</taxon>
        <taxon>Fungi</taxon>
        <taxon>Dikarya</taxon>
        <taxon>Ascomycota</taxon>
        <taxon>Pezizomycotina</taxon>
        <taxon>Eurotiomycetes</taxon>
        <taxon>Eurotiomycetidae</taxon>
        <taxon>Eurotiales</taxon>
        <taxon>Aspergillaceae</taxon>
        <taxon>Aspergillus</taxon>
        <taxon>Aspergillus subgen. Circumdati</taxon>
    </lineage>
</organism>
<keyword evidence="2" id="KW-1185">Reference proteome</keyword>
<name>A0A5N6DQJ3_ASPPA</name>
<protein>
    <submittedName>
        <fullName evidence="1">Uncharacterized protein</fullName>
    </submittedName>
</protein>
<proteinExistence type="predicted"/>
<sequence>MGCRYELVPGQALLFLIKPHRVSTALLMSFSGCGTSLIPRNDCLHQAVVKITLFLSWSAN</sequence>
<gene>
    <name evidence="1" type="ORF">BDV34DRAFT_193434</name>
</gene>
<dbReference type="VEuPathDB" id="FungiDB:BDV34DRAFT_193434"/>
<evidence type="ECO:0000313" key="2">
    <source>
        <dbReference type="Proteomes" id="UP000326532"/>
    </source>
</evidence>
<dbReference type="PROSITE" id="PS51257">
    <property type="entry name" value="PROKAR_LIPOPROTEIN"/>
    <property type="match status" value="1"/>
</dbReference>